<feature type="transmembrane region" description="Helical" evidence="1">
    <location>
        <begin position="92"/>
        <end position="112"/>
    </location>
</feature>
<evidence type="ECO:0000313" key="4">
    <source>
        <dbReference type="Proteomes" id="UP000824107"/>
    </source>
</evidence>
<comment type="caution">
    <text evidence="3">The sequence shown here is derived from an EMBL/GenBank/DDBJ whole genome shotgun (WGS) entry which is preliminary data.</text>
</comment>
<proteinExistence type="predicted"/>
<keyword evidence="1" id="KW-1133">Transmembrane helix</keyword>
<feature type="transmembrane region" description="Helical" evidence="1">
    <location>
        <begin position="118"/>
        <end position="136"/>
    </location>
</feature>
<dbReference type="SUPFAM" id="SSF103481">
    <property type="entry name" value="Multidrug resistance efflux transporter EmrE"/>
    <property type="match status" value="1"/>
</dbReference>
<feature type="domain" description="EamA" evidence="2">
    <location>
        <begin position="4"/>
        <end position="134"/>
    </location>
</feature>
<dbReference type="InterPro" id="IPR000620">
    <property type="entry name" value="EamA_dom"/>
</dbReference>
<dbReference type="Proteomes" id="UP000824107">
    <property type="component" value="Unassembled WGS sequence"/>
</dbReference>
<evidence type="ECO:0000256" key="1">
    <source>
        <dbReference type="SAM" id="Phobius"/>
    </source>
</evidence>
<sequence>MEFLLAAFGMPIFAAMAVIIERHLSNRTFKHPTTMVFYVSISNALFLPLLLFLGTPTMPSPEVWGCYLILAAIYIGYLYPYYLAMKVIDPSIVAALFALGQVSVPLLSYFWLGDKLDFAQYVGFAVIILSSVALSIKGRKIPKLNRAFYYMVLASLLVAFAEVLKKYTLIEDLSWINLAIFPGAISGMIPLAFLLVKPWRKDIVRNFPPYLKKCRLFVVNEFICFLGMVCGVYALFGLSPVTLISVNATQPIFMLAFAYLLLKKFGVPLMEKISPQVILKKMFYFILIILGVMLVIFE</sequence>
<feature type="transmembrane region" description="Helical" evidence="1">
    <location>
        <begin position="176"/>
        <end position="196"/>
    </location>
</feature>
<feature type="transmembrane region" description="Helical" evidence="1">
    <location>
        <begin position="282"/>
        <end position="297"/>
    </location>
</feature>
<reference evidence="3" key="2">
    <citation type="journal article" date="2021" name="PeerJ">
        <title>Extensive microbial diversity within the chicken gut microbiome revealed by metagenomics and culture.</title>
        <authorList>
            <person name="Gilroy R."/>
            <person name="Ravi A."/>
            <person name="Getino M."/>
            <person name="Pursley I."/>
            <person name="Horton D.L."/>
            <person name="Alikhan N.F."/>
            <person name="Baker D."/>
            <person name="Gharbi K."/>
            <person name="Hall N."/>
            <person name="Watson M."/>
            <person name="Adriaenssens E.M."/>
            <person name="Foster-Nyarko E."/>
            <person name="Jarju S."/>
            <person name="Secka A."/>
            <person name="Antonio M."/>
            <person name="Oren A."/>
            <person name="Chaudhuri R.R."/>
            <person name="La Ragione R."/>
            <person name="Hildebrand F."/>
            <person name="Pallen M.J."/>
        </authorList>
    </citation>
    <scope>NUCLEOTIDE SEQUENCE</scope>
    <source>
        <strain evidence="3">ChiW3-316</strain>
    </source>
</reference>
<dbReference type="AlphaFoldDB" id="A0A9D1M5W5"/>
<feature type="transmembrane region" description="Helical" evidence="1">
    <location>
        <begin position="36"/>
        <end position="55"/>
    </location>
</feature>
<organism evidence="3 4">
    <name type="scientific">Candidatus Scatocola faecipullorum</name>
    <dbReference type="NCBI Taxonomy" id="2840917"/>
    <lineage>
        <taxon>Bacteria</taxon>
        <taxon>Pseudomonadati</taxon>
        <taxon>Pseudomonadota</taxon>
        <taxon>Alphaproteobacteria</taxon>
        <taxon>Rhodospirillales</taxon>
        <taxon>Rhodospirillaceae</taxon>
        <taxon>Rhodospirillaceae incertae sedis</taxon>
        <taxon>Candidatus Scatocola</taxon>
    </lineage>
</organism>
<feature type="transmembrane region" description="Helical" evidence="1">
    <location>
        <begin position="61"/>
        <end position="80"/>
    </location>
</feature>
<dbReference type="Gene3D" id="1.10.3730.20">
    <property type="match status" value="1"/>
</dbReference>
<feature type="transmembrane region" description="Helical" evidence="1">
    <location>
        <begin position="217"/>
        <end position="236"/>
    </location>
</feature>
<feature type="transmembrane region" description="Helical" evidence="1">
    <location>
        <begin position="6"/>
        <end position="24"/>
    </location>
</feature>
<dbReference type="InterPro" id="IPR037185">
    <property type="entry name" value="EmrE-like"/>
</dbReference>
<dbReference type="EMBL" id="DVNC01000058">
    <property type="protein sequence ID" value="HIU54093.1"/>
    <property type="molecule type" value="Genomic_DNA"/>
</dbReference>
<evidence type="ECO:0000259" key="2">
    <source>
        <dbReference type="Pfam" id="PF00892"/>
    </source>
</evidence>
<dbReference type="Pfam" id="PF00892">
    <property type="entry name" value="EamA"/>
    <property type="match status" value="1"/>
</dbReference>
<accession>A0A9D1M5W5</accession>
<keyword evidence="1" id="KW-0472">Membrane</keyword>
<feature type="transmembrane region" description="Helical" evidence="1">
    <location>
        <begin position="242"/>
        <end position="262"/>
    </location>
</feature>
<evidence type="ECO:0000313" key="3">
    <source>
        <dbReference type="EMBL" id="HIU54093.1"/>
    </source>
</evidence>
<protein>
    <submittedName>
        <fullName evidence="3">EamA family transporter</fullName>
    </submittedName>
</protein>
<name>A0A9D1M5W5_9PROT</name>
<feature type="transmembrane region" description="Helical" evidence="1">
    <location>
        <begin position="148"/>
        <end position="164"/>
    </location>
</feature>
<gene>
    <name evidence="3" type="ORF">IAD20_08460</name>
</gene>
<keyword evidence="1" id="KW-0812">Transmembrane</keyword>
<reference evidence="3" key="1">
    <citation type="submission" date="2020-10" db="EMBL/GenBank/DDBJ databases">
        <authorList>
            <person name="Gilroy R."/>
        </authorList>
    </citation>
    <scope>NUCLEOTIDE SEQUENCE</scope>
    <source>
        <strain evidence="3">ChiW3-316</strain>
    </source>
</reference>
<dbReference type="GO" id="GO:0016020">
    <property type="term" value="C:membrane"/>
    <property type="evidence" value="ECO:0007669"/>
    <property type="project" value="InterPro"/>
</dbReference>